<feature type="region of interest" description="Disordered" evidence="1">
    <location>
        <begin position="230"/>
        <end position="250"/>
    </location>
</feature>
<evidence type="ECO:0000256" key="1">
    <source>
        <dbReference type="SAM" id="MobiDB-lite"/>
    </source>
</evidence>
<feature type="region of interest" description="Disordered" evidence="1">
    <location>
        <begin position="466"/>
        <end position="487"/>
    </location>
</feature>
<gene>
    <name evidence="3" type="ORF">IV203_018780</name>
</gene>
<dbReference type="Proteomes" id="UP000693970">
    <property type="component" value="Unassembled WGS sequence"/>
</dbReference>
<accession>A0A9K3M2I8</accession>
<sequence length="487" mass="53409">MMQRQYSATIALFLWGAAETLSCVEATTFLRNIRGLQSLTNQTQDFVSGPQVNQDREVDFDYCYGALGRHDTNGNQRVDQLEYLAFVQDFGGNTECLGGLLSLPLEIMACWNQLSCECRFRGGAADCCEGNNAHIPITGLSAEEDGSGSEPFVVEEQQFLRQTCLRTDQCVIAFCGVPPPPVIPPPPPIVPPVVPAPAAAASRTYWELFALLALLLCCCRRRWCFFAGAKHQDEEDESSSESEEELEGGGMKHVVTEEEGEELGSVPPAAAAVPAALAGDYADPDANRQVLKATEEDEEGMGGGVMYSRSVQEPEWEEDPVPPGPKAIEQYDPPPPPAEDFQLKHIEKEPPPPPEEDPYALEHYVPDGGIVEHERTGKWGHDADGGWTPEERAGKDPSEWNRAGYDREEHVSPEAVDNRKKRHLEAMGGGAIFDHLDEDEHLDTNAAPSGGLGDMFSWVISSTLSTLDQKQDDLRSSGHSRRSEESK</sequence>
<reference evidence="3" key="2">
    <citation type="submission" date="2021-04" db="EMBL/GenBank/DDBJ databases">
        <authorList>
            <person name="Podell S."/>
        </authorList>
    </citation>
    <scope>NUCLEOTIDE SEQUENCE</scope>
    <source>
        <strain evidence="3">Hildebrandi</strain>
    </source>
</reference>
<evidence type="ECO:0000313" key="3">
    <source>
        <dbReference type="EMBL" id="KAG7372637.1"/>
    </source>
</evidence>
<comment type="caution">
    <text evidence="3">The sequence shown here is derived from an EMBL/GenBank/DDBJ whole genome shotgun (WGS) entry which is preliminary data.</text>
</comment>
<feature type="compositionally biased region" description="Basic and acidic residues" evidence="1">
    <location>
        <begin position="341"/>
        <end position="350"/>
    </location>
</feature>
<feature type="compositionally biased region" description="Basic and acidic residues" evidence="1">
    <location>
        <begin position="370"/>
        <end position="418"/>
    </location>
</feature>
<feature type="signal peptide" evidence="2">
    <location>
        <begin position="1"/>
        <end position="26"/>
    </location>
</feature>
<dbReference type="AlphaFoldDB" id="A0A9K3M2I8"/>
<feature type="compositionally biased region" description="Basic and acidic residues" evidence="1">
    <location>
        <begin position="469"/>
        <end position="487"/>
    </location>
</feature>
<feature type="region of interest" description="Disordered" evidence="1">
    <location>
        <begin position="294"/>
        <end position="419"/>
    </location>
</feature>
<dbReference type="EMBL" id="JAGRRH010000003">
    <property type="protein sequence ID" value="KAG7372637.1"/>
    <property type="molecule type" value="Genomic_DNA"/>
</dbReference>
<evidence type="ECO:0000313" key="4">
    <source>
        <dbReference type="Proteomes" id="UP000693970"/>
    </source>
</evidence>
<name>A0A9K3M2I8_9STRA</name>
<reference evidence="3" key="1">
    <citation type="journal article" date="2021" name="Sci. Rep.">
        <title>Diploid genomic architecture of Nitzschia inconspicua, an elite biomass production diatom.</title>
        <authorList>
            <person name="Oliver A."/>
            <person name="Podell S."/>
            <person name="Pinowska A."/>
            <person name="Traller J.C."/>
            <person name="Smith S.R."/>
            <person name="McClure R."/>
            <person name="Beliaev A."/>
            <person name="Bohutskyi P."/>
            <person name="Hill E.A."/>
            <person name="Rabines A."/>
            <person name="Zheng H."/>
            <person name="Allen L.Z."/>
            <person name="Kuo A."/>
            <person name="Grigoriev I.V."/>
            <person name="Allen A.E."/>
            <person name="Hazlebeck D."/>
            <person name="Allen E.E."/>
        </authorList>
    </citation>
    <scope>NUCLEOTIDE SEQUENCE</scope>
    <source>
        <strain evidence="3">Hildebrandi</strain>
    </source>
</reference>
<feature type="compositionally biased region" description="Acidic residues" evidence="1">
    <location>
        <begin position="234"/>
        <end position="247"/>
    </location>
</feature>
<keyword evidence="4" id="KW-1185">Reference proteome</keyword>
<evidence type="ECO:0000256" key="2">
    <source>
        <dbReference type="SAM" id="SignalP"/>
    </source>
</evidence>
<dbReference type="PROSITE" id="PS00018">
    <property type="entry name" value="EF_HAND_1"/>
    <property type="match status" value="1"/>
</dbReference>
<dbReference type="OrthoDB" id="45681at2759"/>
<keyword evidence="2" id="KW-0732">Signal</keyword>
<feature type="chain" id="PRO_5039925168" evidence="2">
    <location>
        <begin position="27"/>
        <end position="487"/>
    </location>
</feature>
<dbReference type="InterPro" id="IPR018247">
    <property type="entry name" value="EF_Hand_1_Ca_BS"/>
</dbReference>
<protein>
    <submittedName>
        <fullName evidence="3">Uncharacterized protein</fullName>
    </submittedName>
</protein>
<organism evidence="3 4">
    <name type="scientific">Nitzschia inconspicua</name>
    <dbReference type="NCBI Taxonomy" id="303405"/>
    <lineage>
        <taxon>Eukaryota</taxon>
        <taxon>Sar</taxon>
        <taxon>Stramenopiles</taxon>
        <taxon>Ochrophyta</taxon>
        <taxon>Bacillariophyta</taxon>
        <taxon>Bacillariophyceae</taxon>
        <taxon>Bacillariophycidae</taxon>
        <taxon>Bacillariales</taxon>
        <taxon>Bacillariaceae</taxon>
        <taxon>Nitzschia</taxon>
    </lineage>
</organism>
<proteinExistence type="predicted"/>